<dbReference type="SUPFAM" id="SSF81878">
    <property type="entry name" value="BRCA2 tower domain"/>
    <property type="match status" value="1"/>
</dbReference>
<keyword evidence="1" id="KW-0677">Repeat</keyword>
<dbReference type="GO" id="GO:0000724">
    <property type="term" value="P:double-strand break repair via homologous recombination"/>
    <property type="evidence" value="ECO:0007669"/>
    <property type="project" value="InterPro"/>
</dbReference>
<dbReference type="GO" id="GO:0005634">
    <property type="term" value="C:nucleus"/>
    <property type="evidence" value="ECO:0007669"/>
    <property type="project" value="TreeGrafter"/>
</dbReference>
<dbReference type="PROSITE" id="PS50138">
    <property type="entry name" value="BRCA2_REPEAT"/>
    <property type="match status" value="4"/>
</dbReference>
<evidence type="ECO:0000256" key="1">
    <source>
        <dbReference type="ARBA" id="ARBA00022737"/>
    </source>
</evidence>
<dbReference type="PANTHER" id="PTHR11289:SF0">
    <property type="entry name" value="BREAST CANCER TYPE 2 SUSCEPTIBILITY PROTEIN"/>
    <property type="match status" value="1"/>
</dbReference>
<evidence type="ECO:0000256" key="5">
    <source>
        <dbReference type="ARBA" id="ARBA00023204"/>
    </source>
</evidence>
<accession>A0A8I6SUI5</accession>
<dbReference type="InterPro" id="IPR015252">
    <property type="entry name" value="BRCA2_hlx"/>
</dbReference>
<keyword evidence="4" id="KW-0233">DNA recombination</keyword>
<dbReference type="PANTHER" id="PTHR11289">
    <property type="entry name" value="BREAST CANCER TYPE 2 SUSCEPTIBILITY PROTEIN BRCA2"/>
    <property type="match status" value="1"/>
</dbReference>
<keyword evidence="3" id="KW-0238">DNA-binding</keyword>
<evidence type="ECO:0000256" key="3">
    <source>
        <dbReference type="ARBA" id="ARBA00023125"/>
    </source>
</evidence>
<evidence type="ECO:0000256" key="2">
    <source>
        <dbReference type="ARBA" id="ARBA00022763"/>
    </source>
</evidence>
<evidence type="ECO:0000259" key="6">
    <source>
        <dbReference type="Pfam" id="PF09103"/>
    </source>
</evidence>
<dbReference type="InterPro" id="IPR012340">
    <property type="entry name" value="NA-bd_OB-fold"/>
</dbReference>
<evidence type="ECO:0008006" key="11">
    <source>
        <dbReference type="Google" id="ProtNLM"/>
    </source>
</evidence>
<dbReference type="KEGG" id="clec:106660835"/>
<dbReference type="GO" id="GO:0003677">
    <property type="term" value="F:DNA binding"/>
    <property type="evidence" value="ECO:0007669"/>
    <property type="project" value="UniProtKB-KW"/>
</dbReference>
<dbReference type="InterPro" id="IPR002093">
    <property type="entry name" value="BRCA2_repeat"/>
</dbReference>
<dbReference type="Pfam" id="PF09103">
    <property type="entry name" value="BRCA-2_OB1"/>
    <property type="match status" value="1"/>
</dbReference>
<evidence type="ECO:0000313" key="9">
    <source>
        <dbReference type="EnsemblMetazoa" id="XP_024084081.1"/>
    </source>
</evidence>
<dbReference type="GeneID" id="106660835"/>
<dbReference type="InterPro" id="IPR015525">
    <property type="entry name" value="BRCA2"/>
</dbReference>
<dbReference type="InterPro" id="IPR036315">
    <property type="entry name" value="BRCA2_hlx_sf"/>
</dbReference>
<proteinExistence type="predicted"/>
<dbReference type="Proteomes" id="UP000494040">
    <property type="component" value="Unassembled WGS sequence"/>
</dbReference>
<dbReference type="CDD" id="cd04493">
    <property type="entry name" value="BRCA2DBD_OB1"/>
    <property type="match status" value="1"/>
</dbReference>
<feature type="domain" description="BRCA2 OB1" evidence="6">
    <location>
        <begin position="1548"/>
        <end position="1661"/>
    </location>
</feature>
<organism evidence="9 10">
    <name type="scientific">Cimex lectularius</name>
    <name type="common">Bed bug</name>
    <name type="synonym">Acanthia lectularia</name>
    <dbReference type="NCBI Taxonomy" id="79782"/>
    <lineage>
        <taxon>Eukaryota</taxon>
        <taxon>Metazoa</taxon>
        <taxon>Ecdysozoa</taxon>
        <taxon>Arthropoda</taxon>
        <taxon>Hexapoda</taxon>
        <taxon>Insecta</taxon>
        <taxon>Pterygota</taxon>
        <taxon>Neoptera</taxon>
        <taxon>Paraneoptera</taxon>
        <taxon>Hemiptera</taxon>
        <taxon>Heteroptera</taxon>
        <taxon>Panheteroptera</taxon>
        <taxon>Cimicomorpha</taxon>
        <taxon>Cimicidae</taxon>
        <taxon>Cimex</taxon>
    </lineage>
</organism>
<feature type="domain" description="BRCA2 OB3" evidence="7">
    <location>
        <begin position="1894"/>
        <end position="2035"/>
    </location>
</feature>
<name>A0A8I6SUI5_CIMLE</name>
<evidence type="ECO:0000259" key="8">
    <source>
        <dbReference type="Pfam" id="PF09169"/>
    </source>
</evidence>
<protein>
    <recommendedName>
        <fullName evidence="11">Breast cancer type 2 susceptibility protein homolog</fullName>
    </recommendedName>
</protein>
<dbReference type="Pfam" id="PF09104">
    <property type="entry name" value="BRCA-2_OB3"/>
    <property type="match status" value="1"/>
</dbReference>
<sequence length="2103" mass="237140">MEDFDEPMSPVLMDKKWVFNEGKRATTANDEQKHNLLLQPTEAQKETGLLSEVLVMQRKALDSNQRYKHSEVTPVNSSSAICKIKNKNPELNPSPDMKVRSQFSEGKTVLSLDEQTPTSSRNSFSRNISLLDLDDSVEKNFLSKCRDLTNNFQSGSPHIQKYSVKQLENDKHSIFKPSNKFESSILNNSNEEYFLTSSGYKPSSSVKLDSPVGFSPTKRTLEVNVCTKFQANEKTESNTEDNTVSTNDKRHFPDMIFEEDNHLQDSNREDEKEEIINKSRNLFLSEVYESPVNSSQLVYTKKESPEKHSEKNDQYMKTSAEVEQISNPAFLTLGGTVVNMSQNCTKTMSEDINDESDFIDVEGVDSSDEPDGYLKERLKLVKEINADEDNYPTCSSDLNPVTRRFSSVNDKSCRNSTCKDNLKNNRDTALKDHFIDFNLAAFSQADISLETYSSESGKVLNPLQVCRNTSSMTSDDFSGSDVSQVPSEFIETEIVMPESEGSEGYSRLPDLTLIARDKENDEGEITIVESMISDDPVDSWSLNLEDSSKTEMGASSTTGGILKNQNKEINNFSQFAKNNMQFCAREENSVHFSKCIDKQDRLSSKFVEHSNDIQIESSEERFTFSTAGGKSVEISESRLARARKLFAEDFDDGKEIDSISTLETGKFKQISADSSDKMNLLFSHQIPEEQVSFSNGSGINVTISQRRDEARDEKRKKIYVEDNGKNNQISTSSENNEVLEKSFKISEKSSQEIEDLNKKHSTVDNNGLSTRILASSEMDKPEKLQIYKEETLDATSEKNGLIGENKVFAQDSDKETKNIIPGIYFSTALGKEVKSESSLVKAKNLCELDLEENFKLLASAESSVFSTASGKEIKLSEKSLAKAKKLFEQDLDENLKLSIPPESSVFSTATGKEIKLSEKSLAKAKKLFGQDLDENLETSQLLTAGSPLCSPQKGPLCSKKSDDNCATSTTEILYSVASTKEGYSLKGNNQTQETSSSLGFSTASGKQIFVSEKSLVKAMKLFTEEMNDCSASSVIKELRGSIRKPFSGLENKSTSMGTAHLAINNVDKTGCEKVEQNVQKCEAGDKTVENPDVDLEPGFFHEFSKHVFPQESCFSTGSHTKKSCVYNSFSAQEKSNKISYKTAAERKEYLPSDSKIKNTENEKNVELDADLDKELSECNIIKSNKRKLIHDENTPISNSNFNYKRSLVRNNIEKLPSKMNIAKRFEIGTPERTIGIEKKAKISEKEVKFCDDIPVGPLKYENKLPRLISTNSNDNNSTVKVETEIELLGAKKCQLTSSQMSEVSECTLAFMELADEFGVDNAGNTTNDTTLAKRKSTEQETWDSKICKKLKYEHDNHDSEIEKRFRAYSDAKKRQVETIEMKKKCKVKPQTGSLFLSKEKQERKQLSDALGENIARLYTREELLTVGVNNDILDLTSLNAHEFRFNVQRFCEGEYEIQMDDGIILVPDLNNEMGLTEIKDCFLASPGVDPSLVPVNWVENHYRWIVWKLCSFERTFPKQFSGRCLNVENVLLQLKYRYDKEIDKAQRPALRKILERDEQPGRTFICCVASIKKTDFDKEGHRLELEITDGWYSVFTLVDPEMVELVRSNKVKIGTKLIVHGAELLNCDDGCDPLNVPQEVKLQIHTNSVRRVRWYSKMGFFRNPGPIVVGLNSILPNGGLIGLTTGVVARVYPLLFMSKDTEGKTVLRNDRMQSIEEAKQNELCGKKVEAIYENVWKEVEEKYVPKSLAKEVNLKNIKNIDDPKSLYAIYKMTADESLFSPEQLTTVTAHHEEVTAKIRSEVDESVKKQLGGEQQNIKRMKKVKIVDYFTGCPFCLTIWQPTEEVLALIDECKTLDLYGLSASGVRDNMIQLSTTRQTRFVENNCLQSVSKYKRKITKLSEFASDNFSPLFGEVEVIGVVIYVTKPDQTHGVTKVYLSDLESNYLAITFWSSLSKFGWEEILEEGSLVAGSNLQWRIGSRSSTIPCVYATEMSLFSQNPKQLYFKQEITEFNLFSIEKSLTEFAEDEKMKLLNIIKHPESTLQSPSTVHLNLSNLKSPSALCQKRARLSNQYGGQVLPLSPMALANNHPNVRKEFISPFRTKK</sequence>
<dbReference type="SUPFAM" id="SSF81872">
    <property type="entry name" value="BRCA2 helical domain"/>
    <property type="match status" value="1"/>
</dbReference>
<dbReference type="OrthoDB" id="21095at2759"/>
<dbReference type="Pfam" id="PF09169">
    <property type="entry name" value="BRCA-2_helical"/>
    <property type="match status" value="1"/>
</dbReference>
<dbReference type="EnsemblMetazoa" id="XM_024228313.1">
    <property type="protein sequence ID" value="XP_024084081.1"/>
    <property type="gene ID" value="LOC106660835"/>
</dbReference>
<dbReference type="GO" id="GO:0006355">
    <property type="term" value="P:regulation of DNA-templated transcription"/>
    <property type="evidence" value="ECO:0007669"/>
    <property type="project" value="TreeGrafter"/>
</dbReference>
<dbReference type="Gene3D" id="2.40.50.140">
    <property type="entry name" value="Nucleic acid-binding proteins"/>
    <property type="match status" value="3"/>
</dbReference>
<dbReference type="SUPFAM" id="SSF50249">
    <property type="entry name" value="Nucleic acid-binding proteins"/>
    <property type="match status" value="3"/>
</dbReference>
<keyword evidence="2" id="KW-0227">DNA damage</keyword>
<keyword evidence="5" id="KW-0234">DNA repair</keyword>
<reference evidence="9" key="1">
    <citation type="submission" date="2022-01" db="UniProtKB">
        <authorList>
            <consortium name="EnsemblMetazoa"/>
        </authorList>
    </citation>
    <scope>IDENTIFICATION</scope>
</reference>
<dbReference type="RefSeq" id="XP_024084081.1">
    <property type="nucleotide sequence ID" value="XM_024228313.1"/>
</dbReference>
<evidence type="ECO:0000313" key="10">
    <source>
        <dbReference type="Proteomes" id="UP000494040"/>
    </source>
</evidence>
<dbReference type="InterPro" id="IPR015187">
    <property type="entry name" value="BRCA2_OB_1"/>
</dbReference>
<dbReference type="Pfam" id="PF00634">
    <property type="entry name" value="BRCA2"/>
    <property type="match status" value="4"/>
</dbReference>
<dbReference type="InterPro" id="IPR015188">
    <property type="entry name" value="BRCA2_OB_3"/>
</dbReference>
<feature type="domain" description="Breast cancer type 2 susceptibility protein helical" evidence="8">
    <location>
        <begin position="1369"/>
        <end position="1544"/>
    </location>
</feature>
<evidence type="ECO:0000259" key="7">
    <source>
        <dbReference type="Pfam" id="PF09104"/>
    </source>
</evidence>
<keyword evidence="10" id="KW-1185">Reference proteome</keyword>
<evidence type="ECO:0000256" key="4">
    <source>
        <dbReference type="ARBA" id="ARBA00023172"/>
    </source>
</evidence>